<dbReference type="EMBL" id="QJKJ01005766">
    <property type="protein sequence ID" value="RDX89110.1"/>
    <property type="molecule type" value="Genomic_DNA"/>
</dbReference>
<evidence type="ECO:0000313" key="3">
    <source>
        <dbReference type="Proteomes" id="UP000257109"/>
    </source>
</evidence>
<dbReference type="OrthoDB" id="1735266at2759"/>
<feature type="region of interest" description="Disordered" evidence="1">
    <location>
        <begin position="39"/>
        <end position="63"/>
    </location>
</feature>
<evidence type="ECO:0000313" key="2">
    <source>
        <dbReference type="EMBL" id="RDX89110.1"/>
    </source>
</evidence>
<comment type="caution">
    <text evidence="2">The sequence shown here is derived from an EMBL/GenBank/DDBJ whole genome shotgun (WGS) entry which is preliminary data.</text>
</comment>
<feature type="non-terminal residue" evidence="2">
    <location>
        <position position="1"/>
    </location>
</feature>
<protein>
    <submittedName>
        <fullName evidence="2">Uncharacterized protein</fullName>
    </submittedName>
</protein>
<accession>A0A371GF36</accession>
<dbReference type="AlphaFoldDB" id="A0A371GF36"/>
<sequence length="63" mass="7176">MEKIQYSIKKQRIITELAAATSIQELYQTIQKVQSTLGTSIPDASDEDSSQSNSYFRNEDIFD</sequence>
<gene>
    <name evidence="2" type="ORF">CR513_29212</name>
</gene>
<evidence type="ECO:0000256" key="1">
    <source>
        <dbReference type="SAM" id="MobiDB-lite"/>
    </source>
</evidence>
<proteinExistence type="predicted"/>
<organism evidence="2 3">
    <name type="scientific">Mucuna pruriens</name>
    <name type="common">Velvet bean</name>
    <name type="synonym">Dolichos pruriens</name>
    <dbReference type="NCBI Taxonomy" id="157652"/>
    <lineage>
        <taxon>Eukaryota</taxon>
        <taxon>Viridiplantae</taxon>
        <taxon>Streptophyta</taxon>
        <taxon>Embryophyta</taxon>
        <taxon>Tracheophyta</taxon>
        <taxon>Spermatophyta</taxon>
        <taxon>Magnoliopsida</taxon>
        <taxon>eudicotyledons</taxon>
        <taxon>Gunneridae</taxon>
        <taxon>Pentapetalae</taxon>
        <taxon>rosids</taxon>
        <taxon>fabids</taxon>
        <taxon>Fabales</taxon>
        <taxon>Fabaceae</taxon>
        <taxon>Papilionoideae</taxon>
        <taxon>50 kb inversion clade</taxon>
        <taxon>NPAAA clade</taxon>
        <taxon>indigoferoid/millettioid clade</taxon>
        <taxon>Phaseoleae</taxon>
        <taxon>Mucuna</taxon>
    </lineage>
</organism>
<dbReference type="Proteomes" id="UP000257109">
    <property type="component" value="Unassembled WGS sequence"/>
</dbReference>
<keyword evidence="3" id="KW-1185">Reference proteome</keyword>
<reference evidence="2" key="1">
    <citation type="submission" date="2018-05" db="EMBL/GenBank/DDBJ databases">
        <title>Draft genome of Mucuna pruriens seed.</title>
        <authorList>
            <person name="Nnadi N.E."/>
            <person name="Vos R."/>
            <person name="Hasami M.H."/>
            <person name="Devisetty U.K."/>
            <person name="Aguiy J.C."/>
        </authorList>
    </citation>
    <scope>NUCLEOTIDE SEQUENCE [LARGE SCALE GENOMIC DNA]</scope>
    <source>
        <strain evidence="2">JCA_2017</strain>
    </source>
</reference>
<name>A0A371GF36_MUCPR</name>